<comment type="similarity">
    <text evidence="3">Belongs to the glycosyl hydrolase 5 (cellulase A) family.</text>
</comment>
<dbReference type="AlphaFoldDB" id="A0AAW1QA58"/>
<dbReference type="SUPFAM" id="SSF51445">
    <property type="entry name" value="(Trans)glycosidases"/>
    <property type="match status" value="1"/>
</dbReference>
<evidence type="ECO:0000256" key="2">
    <source>
        <dbReference type="ARBA" id="ARBA00004613"/>
    </source>
</evidence>
<accession>A0AAW1QA58</accession>
<protein>
    <recommendedName>
        <fullName evidence="4">mannan endo-1,4-beta-mannosidase</fullName>
        <ecNumber evidence="4">3.2.1.78</ecNumber>
    </recommendedName>
</protein>
<evidence type="ECO:0000256" key="5">
    <source>
        <dbReference type="ARBA" id="ARBA00022525"/>
    </source>
</evidence>
<feature type="region of interest" description="Disordered" evidence="9">
    <location>
        <begin position="124"/>
        <end position="167"/>
    </location>
</feature>
<evidence type="ECO:0000256" key="6">
    <source>
        <dbReference type="ARBA" id="ARBA00022729"/>
    </source>
</evidence>
<dbReference type="SMART" id="SM00166">
    <property type="entry name" value="UBX"/>
    <property type="match status" value="1"/>
</dbReference>
<organism evidence="11 12">
    <name type="scientific">[Myrmecia] bisecta</name>
    <dbReference type="NCBI Taxonomy" id="41462"/>
    <lineage>
        <taxon>Eukaryota</taxon>
        <taxon>Viridiplantae</taxon>
        <taxon>Chlorophyta</taxon>
        <taxon>core chlorophytes</taxon>
        <taxon>Trebouxiophyceae</taxon>
        <taxon>Trebouxiales</taxon>
        <taxon>Trebouxiaceae</taxon>
        <taxon>Myrmecia</taxon>
    </lineage>
</organism>
<gene>
    <name evidence="11" type="ORF">WJX72_002895</name>
</gene>
<dbReference type="Gene3D" id="3.20.20.80">
    <property type="entry name" value="Glycosidases"/>
    <property type="match status" value="1"/>
</dbReference>
<feature type="domain" description="UBX" evidence="10">
    <location>
        <begin position="347"/>
        <end position="427"/>
    </location>
</feature>
<dbReference type="InterPro" id="IPR001547">
    <property type="entry name" value="Glyco_hydro_5"/>
</dbReference>
<comment type="subcellular location">
    <subcellularLocation>
        <location evidence="2">Secreted</location>
    </subcellularLocation>
</comment>
<dbReference type="GO" id="GO:0000272">
    <property type="term" value="P:polysaccharide catabolic process"/>
    <property type="evidence" value="ECO:0007669"/>
    <property type="project" value="InterPro"/>
</dbReference>
<keyword evidence="12" id="KW-1185">Reference proteome</keyword>
<evidence type="ECO:0000256" key="1">
    <source>
        <dbReference type="ARBA" id="ARBA00001678"/>
    </source>
</evidence>
<reference evidence="11 12" key="1">
    <citation type="journal article" date="2024" name="Nat. Commun.">
        <title>Phylogenomics reveals the evolutionary origins of lichenization in chlorophyte algae.</title>
        <authorList>
            <person name="Puginier C."/>
            <person name="Libourel C."/>
            <person name="Otte J."/>
            <person name="Skaloud P."/>
            <person name="Haon M."/>
            <person name="Grisel S."/>
            <person name="Petersen M."/>
            <person name="Berrin J.G."/>
            <person name="Delaux P.M."/>
            <person name="Dal Grande F."/>
            <person name="Keller J."/>
        </authorList>
    </citation>
    <scope>NUCLEOTIDE SEQUENCE [LARGE SCALE GENOMIC DNA]</scope>
    <source>
        <strain evidence="11 12">SAG 2043</strain>
    </source>
</reference>
<feature type="region of interest" description="Disordered" evidence="9">
    <location>
        <begin position="185"/>
        <end position="211"/>
    </location>
</feature>
<dbReference type="InterPro" id="IPR009060">
    <property type="entry name" value="UBA-like_sf"/>
</dbReference>
<dbReference type="Pfam" id="PF26410">
    <property type="entry name" value="GH5_mannosidase"/>
    <property type="match status" value="1"/>
</dbReference>
<keyword evidence="8" id="KW-0326">Glycosidase</keyword>
<dbReference type="InterPro" id="IPR029071">
    <property type="entry name" value="Ubiquitin-like_domsf"/>
</dbReference>
<feature type="region of interest" description="Disordered" evidence="9">
    <location>
        <begin position="283"/>
        <end position="328"/>
    </location>
</feature>
<comment type="catalytic activity">
    <reaction evidence="1">
        <text>Random hydrolysis of (1-&gt;4)-beta-D-mannosidic linkages in mannans, galactomannans and glucomannans.</text>
        <dbReference type="EC" id="3.2.1.78"/>
    </reaction>
</comment>
<feature type="compositionally biased region" description="Basic and acidic residues" evidence="9">
    <location>
        <begin position="283"/>
        <end position="307"/>
    </location>
</feature>
<keyword evidence="6" id="KW-0732">Signal</keyword>
<proteinExistence type="inferred from homology"/>
<dbReference type="CDD" id="cd14273">
    <property type="entry name" value="UBA_TAP-C_like"/>
    <property type="match status" value="1"/>
</dbReference>
<evidence type="ECO:0000313" key="12">
    <source>
        <dbReference type="Proteomes" id="UP001489004"/>
    </source>
</evidence>
<comment type="caution">
    <text evidence="11">The sequence shown here is derived from an EMBL/GenBank/DDBJ whole genome shotgun (WGS) entry which is preliminary data.</text>
</comment>
<dbReference type="Pfam" id="PF14555">
    <property type="entry name" value="UBA_4"/>
    <property type="match status" value="1"/>
</dbReference>
<evidence type="ECO:0000256" key="9">
    <source>
        <dbReference type="SAM" id="MobiDB-lite"/>
    </source>
</evidence>
<dbReference type="EC" id="3.2.1.78" evidence="4"/>
<name>A0AAW1QA58_9CHLO</name>
<dbReference type="SUPFAM" id="SSF54236">
    <property type="entry name" value="Ubiquitin-like"/>
    <property type="match status" value="1"/>
</dbReference>
<dbReference type="PROSITE" id="PS50033">
    <property type="entry name" value="UBX"/>
    <property type="match status" value="1"/>
</dbReference>
<dbReference type="InterPro" id="IPR001012">
    <property type="entry name" value="UBX_dom"/>
</dbReference>
<keyword evidence="5" id="KW-0964">Secreted</keyword>
<dbReference type="PANTHER" id="PTHR31451:SF39">
    <property type="entry name" value="MANNAN ENDO-1,4-BETA-MANNOSIDASE 1"/>
    <property type="match status" value="1"/>
</dbReference>
<feature type="compositionally biased region" description="Basic and acidic residues" evidence="9">
    <location>
        <begin position="316"/>
        <end position="328"/>
    </location>
</feature>
<dbReference type="GO" id="GO:0016985">
    <property type="term" value="F:mannan endo-1,4-beta-mannosidase activity"/>
    <property type="evidence" value="ECO:0007669"/>
    <property type="project" value="UniProtKB-EC"/>
</dbReference>
<keyword evidence="7" id="KW-0378">Hydrolase</keyword>
<dbReference type="Proteomes" id="UP001489004">
    <property type="component" value="Unassembled WGS sequence"/>
</dbReference>
<evidence type="ECO:0000259" key="10">
    <source>
        <dbReference type="PROSITE" id="PS50033"/>
    </source>
</evidence>
<dbReference type="PANTHER" id="PTHR31451">
    <property type="match status" value="1"/>
</dbReference>
<evidence type="ECO:0000256" key="4">
    <source>
        <dbReference type="ARBA" id="ARBA00012706"/>
    </source>
</evidence>
<dbReference type="Gene3D" id="1.10.8.10">
    <property type="entry name" value="DNA helicase RuvA subunit, C-terminal domain"/>
    <property type="match status" value="1"/>
</dbReference>
<sequence length="801" mass="87016">MEADTHSEAVGTFVAVTGADPATAEHVLDAHNWDLSNSINWFLETVNPFRGASNQAPATRQEAWEMDREDEALQQALAESMRTAGVGPDEGAGPSIPDFEADEVDGLRTLANHRQNRYAHDMDIEDDEEEPGYGGMARGFLDRPAQRPGARPRRTRPTAASAADADGLSGLQAVGRGLLFPPAPHPVPFQPMPDLAAAAPYPHGGDEDLQLPDGINVEEARMLEAAMLGIPYAGRMPDFSPAGQAAAAQAAAEANESLSPSVHAGRRIREEQDAAYYQSLRADQEKMQAAEETRRQAELAERQKREEEESAAAAQREAEAEAARKQRRLERQLKSKAQALPGEPPCDHPDALTVMVRMPNGSRISRRFVKDDPLQALFDYVAVEAKGSDIKPGSFNLVTQFPRKVLSEDTGGSLRDAGLLQKQEAVLIEMLVAQQLGLNAVRTWAFNDGQAWNALQPTPGQFEEAVFQALDYVVEKARSSGMRVLLTLTNYLSAYGGVAQYVQWASGVEATDFYTSAAIRQQFKTAVRALILRRNTLSGRLYRDDDFILGWDLCNECEAPGDLSGDILQSWVEDISSYVKQLDPNHLVTLGVNGWFGASTPDRLSPSKVRVFGCQQDGVAAAYDGVCQGQDFVRLFQAHIQEATRIGKPLILGEFGGHRPMRYRNGLYQAIYVQLRTAAAEGLAVAGTFLWMIADASFQDTDGYTVFDEARIYPHLAPAGGYQVPFQPQAPVCPAGATSDFDNFQGVATCNMELVGTAHQAAPAADSLAGARTGGSALQAEDDNSTLALIRNHASMMRVLE</sequence>
<dbReference type="EMBL" id="JALJOR010000004">
    <property type="protein sequence ID" value="KAK9817835.1"/>
    <property type="molecule type" value="Genomic_DNA"/>
</dbReference>
<feature type="compositionally biased region" description="Low complexity" evidence="9">
    <location>
        <begin position="157"/>
        <end position="167"/>
    </location>
</feature>
<dbReference type="GO" id="GO:0005576">
    <property type="term" value="C:extracellular region"/>
    <property type="evidence" value="ECO:0007669"/>
    <property type="project" value="UniProtKB-SubCell"/>
</dbReference>
<evidence type="ECO:0000313" key="11">
    <source>
        <dbReference type="EMBL" id="KAK9817835.1"/>
    </source>
</evidence>
<dbReference type="InterPro" id="IPR045053">
    <property type="entry name" value="MAN-like"/>
</dbReference>
<evidence type="ECO:0000256" key="8">
    <source>
        <dbReference type="ARBA" id="ARBA00023295"/>
    </source>
</evidence>
<dbReference type="SUPFAM" id="SSF46934">
    <property type="entry name" value="UBA-like"/>
    <property type="match status" value="1"/>
</dbReference>
<evidence type="ECO:0000256" key="3">
    <source>
        <dbReference type="ARBA" id="ARBA00005641"/>
    </source>
</evidence>
<evidence type="ECO:0000256" key="7">
    <source>
        <dbReference type="ARBA" id="ARBA00022801"/>
    </source>
</evidence>
<dbReference type="CDD" id="cd01767">
    <property type="entry name" value="UBX"/>
    <property type="match status" value="1"/>
</dbReference>
<dbReference type="InterPro" id="IPR017853">
    <property type="entry name" value="GH"/>
</dbReference>